<keyword evidence="3" id="KW-0134">Cell wall</keyword>
<dbReference type="Gene3D" id="2.160.20.10">
    <property type="entry name" value="Single-stranded right-handed beta-helix, Pectin lyase-like"/>
    <property type="match status" value="1"/>
</dbReference>
<dbReference type="Proteomes" id="UP001054889">
    <property type="component" value="Unassembled WGS sequence"/>
</dbReference>
<feature type="chain" id="PRO_5043663464" description="Polygalacturonase" evidence="9">
    <location>
        <begin position="23"/>
        <end position="158"/>
    </location>
</feature>
<accession>A0AAV5FR50</accession>
<evidence type="ECO:0000256" key="8">
    <source>
        <dbReference type="RuleBase" id="RU361169"/>
    </source>
</evidence>
<evidence type="ECO:0000256" key="5">
    <source>
        <dbReference type="ARBA" id="ARBA00022801"/>
    </source>
</evidence>
<feature type="signal peptide" evidence="9">
    <location>
        <begin position="1"/>
        <end position="22"/>
    </location>
</feature>
<dbReference type="GO" id="GO:0071555">
    <property type="term" value="P:cell wall organization"/>
    <property type="evidence" value="ECO:0007669"/>
    <property type="project" value="UniProtKB-KW"/>
</dbReference>
<evidence type="ECO:0000256" key="9">
    <source>
        <dbReference type="SAM" id="SignalP"/>
    </source>
</evidence>
<evidence type="ECO:0008006" key="12">
    <source>
        <dbReference type="Google" id="ProtNLM"/>
    </source>
</evidence>
<dbReference type="PANTHER" id="PTHR31375">
    <property type="match status" value="1"/>
</dbReference>
<keyword evidence="7" id="KW-0961">Cell wall biogenesis/degradation</keyword>
<sequence>MISAVKQIFMLVLVLVIRWAEGQPQIYNVRDFHACGDGETDDAELLAFAYCNNLVVRSMHLTNSADKHMTLFNCSQVQVNSISIRAPGDSPNTDGITMASSNNVSISNCSIQTGDDCVSILSHTRNVNITDSTCGPGHGIRQLWVLFCAAGGHANKHF</sequence>
<dbReference type="GO" id="GO:0004650">
    <property type="term" value="F:polygalacturonase activity"/>
    <property type="evidence" value="ECO:0007669"/>
    <property type="project" value="InterPro"/>
</dbReference>
<protein>
    <recommendedName>
        <fullName evidence="12">Polygalacturonase</fullName>
    </recommendedName>
</protein>
<evidence type="ECO:0000256" key="3">
    <source>
        <dbReference type="ARBA" id="ARBA00022512"/>
    </source>
</evidence>
<dbReference type="InterPro" id="IPR000743">
    <property type="entry name" value="Glyco_hydro_28"/>
</dbReference>
<dbReference type="SUPFAM" id="SSF51126">
    <property type="entry name" value="Pectin lyase-like"/>
    <property type="match status" value="1"/>
</dbReference>
<keyword evidence="6 8" id="KW-0326">Glycosidase</keyword>
<keyword evidence="9" id="KW-0732">Signal</keyword>
<evidence type="ECO:0000256" key="1">
    <source>
        <dbReference type="ARBA" id="ARBA00004191"/>
    </source>
</evidence>
<name>A0AAV5FR50_ELECO</name>
<dbReference type="EMBL" id="BQKI01000095">
    <property type="protein sequence ID" value="GJN37339.1"/>
    <property type="molecule type" value="Genomic_DNA"/>
</dbReference>
<gene>
    <name evidence="10" type="primary">gb26280</name>
    <name evidence="10" type="ORF">PR202_gb26280</name>
</gene>
<dbReference type="InterPro" id="IPR011050">
    <property type="entry name" value="Pectin_lyase_fold/virulence"/>
</dbReference>
<reference evidence="10" key="1">
    <citation type="journal article" date="2018" name="DNA Res.">
        <title>Multiple hybrid de novo genome assembly of finger millet, an orphan allotetraploid crop.</title>
        <authorList>
            <person name="Hatakeyama M."/>
            <person name="Aluri S."/>
            <person name="Balachadran M.T."/>
            <person name="Sivarajan S.R."/>
            <person name="Patrignani A."/>
            <person name="Gruter S."/>
            <person name="Poveda L."/>
            <person name="Shimizu-Inatsugi R."/>
            <person name="Baeten J."/>
            <person name="Francoijs K.J."/>
            <person name="Nataraja K.N."/>
            <person name="Reddy Y.A.N."/>
            <person name="Phadnis S."/>
            <person name="Ravikumar R.L."/>
            <person name="Schlapbach R."/>
            <person name="Sreeman S.M."/>
            <person name="Shimizu K.K."/>
        </authorList>
    </citation>
    <scope>NUCLEOTIDE SEQUENCE</scope>
</reference>
<evidence type="ECO:0000256" key="6">
    <source>
        <dbReference type="ARBA" id="ARBA00023295"/>
    </source>
</evidence>
<evidence type="ECO:0000256" key="7">
    <source>
        <dbReference type="ARBA" id="ARBA00023316"/>
    </source>
</evidence>
<evidence type="ECO:0000256" key="2">
    <source>
        <dbReference type="ARBA" id="ARBA00008834"/>
    </source>
</evidence>
<evidence type="ECO:0000256" key="4">
    <source>
        <dbReference type="ARBA" id="ARBA00022525"/>
    </source>
</evidence>
<reference evidence="10" key="2">
    <citation type="submission" date="2021-12" db="EMBL/GenBank/DDBJ databases">
        <title>Resequencing data analysis of finger millet.</title>
        <authorList>
            <person name="Hatakeyama M."/>
            <person name="Aluri S."/>
            <person name="Balachadran M.T."/>
            <person name="Sivarajan S.R."/>
            <person name="Poveda L."/>
            <person name="Shimizu-Inatsugi R."/>
            <person name="Schlapbach R."/>
            <person name="Sreeman S.M."/>
            <person name="Shimizu K.K."/>
        </authorList>
    </citation>
    <scope>NUCLEOTIDE SEQUENCE</scope>
</reference>
<dbReference type="AlphaFoldDB" id="A0AAV5FR50"/>
<dbReference type="GO" id="GO:0005975">
    <property type="term" value="P:carbohydrate metabolic process"/>
    <property type="evidence" value="ECO:0007669"/>
    <property type="project" value="InterPro"/>
</dbReference>
<evidence type="ECO:0000313" key="10">
    <source>
        <dbReference type="EMBL" id="GJN37339.1"/>
    </source>
</evidence>
<proteinExistence type="inferred from homology"/>
<dbReference type="InterPro" id="IPR012334">
    <property type="entry name" value="Pectin_lyas_fold"/>
</dbReference>
<comment type="caution">
    <text evidence="10">The sequence shown here is derived from an EMBL/GenBank/DDBJ whole genome shotgun (WGS) entry which is preliminary data.</text>
</comment>
<evidence type="ECO:0000313" key="11">
    <source>
        <dbReference type="Proteomes" id="UP001054889"/>
    </source>
</evidence>
<dbReference type="Pfam" id="PF00295">
    <property type="entry name" value="Glyco_hydro_28"/>
    <property type="match status" value="1"/>
</dbReference>
<keyword evidence="5 8" id="KW-0378">Hydrolase</keyword>
<keyword evidence="4" id="KW-0964">Secreted</keyword>
<comment type="subcellular location">
    <subcellularLocation>
        <location evidence="1">Secreted</location>
        <location evidence="1">Cell wall</location>
    </subcellularLocation>
</comment>
<keyword evidence="11" id="KW-1185">Reference proteome</keyword>
<organism evidence="10 11">
    <name type="scientific">Eleusine coracana subsp. coracana</name>
    <dbReference type="NCBI Taxonomy" id="191504"/>
    <lineage>
        <taxon>Eukaryota</taxon>
        <taxon>Viridiplantae</taxon>
        <taxon>Streptophyta</taxon>
        <taxon>Embryophyta</taxon>
        <taxon>Tracheophyta</taxon>
        <taxon>Spermatophyta</taxon>
        <taxon>Magnoliopsida</taxon>
        <taxon>Liliopsida</taxon>
        <taxon>Poales</taxon>
        <taxon>Poaceae</taxon>
        <taxon>PACMAD clade</taxon>
        <taxon>Chloridoideae</taxon>
        <taxon>Cynodonteae</taxon>
        <taxon>Eleusininae</taxon>
        <taxon>Eleusine</taxon>
    </lineage>
</organism>
<comment type="similarity">
    <text evidence="2 8">Belongs to the glycosyl hydrolase 28 family.</text>
</comment>